<evidence type="ECO:0000313" key="1">
    <source>
        <dbReference type="EMBL" id="MDC3421223.1"/>
    </source>
</evidence>
<organism evidence="1 2">
    <name type="scientific">Aquibacillus koreensis</name>
    <dbReference type="NCBI Taxonomy" id="279446"/>
    <lineage>
        <taxon>Bacteria</taxon>
        <taxon>Bacillati</taxon>
        <taxon>Bacillota</taxon>
        <taxon>Bacilli</taxon>
        <taxon>Bacillales</taxon>
        <taxon>Bacillaceae</taxon>
        <taxon>Aquibacillus</taxon>
    </lineage>
</organism>
<protein>
    <submittedName>
        <fullName evidence="1">Uncharacterized protein</fullName>
    </submittedName>
</protein>
<comment type="caution">
    <text evidence="1">The sequence shown here is derived from an EMBL/GenBank/DDBJ whole genome shotgun (WGS) entry which is preliminary data.</text>
</comment>
<keyword evidence="2" id="KW-1185">Reference proteome</keyword>
<gene>
    <name evidence="1" type="ORF">NC661_12660</name>
</gene>
<dbReference type="Proteomes" id="UP001145072">
    <property type="component" value="Unassembled WGS sequence"/>
</dbReference>
<dbReference type="RefSeq" id="WP_259871652.1">
    <property type="nucleotide sequence ID" value="NZ_JAOALK010000058.1"/>
</dbReference>
<accession>A0A9X4AKB4</accession>
<sequence>MLVAFEGDRNLEQSATDLNVDKVVGKQSEDTIGILERDIPVDPGREQNIF</sequence>
<dbReference type="AlphaFoldDB" id="A0A9X4AKB4"/>
<proteinExistence type="predicted"/>
<name>A0A9X4AKB4_9BACI</name>
<evidence type="ECO:0000313" key="2">
    <source>
        <dbReference type="Proteomes" id="UP001145072"/>
    </source>
</evidence>
<reference evidence="1" key="1">
    <citation type="submission" date="2022-06" db="EMBL/GenBank/DDBJ databases">
        <title>Aquibacillus sp. a new bacterium isolated from soil saline samples.</title>
        <authorList>
            <person name="Galisteo C."/>
            <person name="De La Haba R."/>
            <person name="Sanchez-Porro C."/>
            <person name="Ventosa A."/>
        </authorList>
    </citation>
    <scope>NUCLEOTIDE SEQUENCE</scope>
    <source>
        <strain evidence="1">JCM 12387</strain>
    </source>
</reference>
<dbReference type="EMBL" id="JAMQJZ010000009">
    <property type="protein sequence ID" value="MDC3421223.1"/>
    <property type="molecule type" value="Genomic_DNA"/>
</dbReference>